<proteinExistence type="predicted"/>
<keyword evidence="1" id="KW-0150">Chloroplast</keyword>
<feature type="non-terminal residue" evidence="1">
    <location>
        <position position="32"/>
    </location>
</feature>
<accession>G9GRD9</accession>
<keyword evidence="1" id="KW-0934">Plastid</keyword>
<gene>
    <name evidence="1" type="primary">rbcL</name>
</gene>
<geneLocation type="chloroplast" evidence="1"/>
<evidence type="ECO:0000313" key="1">
    <source>
        <dbReference type="EMBL" id="AEU30427.1"/>
    </source>
</evidence>
<organism evidence="1">
    <name type="scientific">uncultured Streptophyta</name>
    <dbReference type="NCBI Taxonomy" id="260559"/>
    <lineage>
        <taxon>Eukaryota</taxon>
        <taxon>Viridiplantae</taxon>
        <taxon>Streptophyta</taxon>
        <taxon>environmental samples</taxon>
    </lineage>
</organism>
<dbReference type="EMBL" id="JN326486">
    <property type="protein sequence ID" value="AEU30427.1"/>
    <property type="molecule type" value="Genomic_DNA"/>
</dbReference>
<protein>
    <submittedName>
        <fullName evidence="1">Ribulose-1,5-bisphosphate carboxylase/oxygenase large subunit</fullName>
    </submittedName>
</protein>
<reference evidence="1" key="1">
    <citation type="journal article" date="2011" name="Nature">
        <title>Antibiotic resistance is ancient.</title>
        <authorList>
            <person name="D'Costa V.M."/>
            <person name="King C.E."/>
            <person name="Kalan L."/>
            <person name="Morar M."/>
            <person name="Sung W.W."/>
            <person name="Schwarz C."/>
            <person name="Froese D."/>
            <person name="Zazula G."/>
            <person name="Calmels F."/>
            <person name="Debruyne R."/>
            <person name="Golding G.B."/>
            <person name="Poinar H.N."/>
            <person name="Wright G.D."/>
        </authorList>
    </citation>
    <scope>NUCLEOTIDE SEQUENCE</scope>
</reference>
<sequence length="32" mass="3700">AWGSPGRSRGCSSCRIFYWYMDNCLDLMDLPV</sequence>
<feature type="non-terminal residue" evidence="1">
    <location>
        <position position="1"/>
    </location>
</feature>
<name>G9GRD9_9VIRI</name>
<dbReference type="AlphaFoldDB" id="G9GRD9"/>